<dbReference type="RefSeq" id="WP_176900175.1">
    <property type="nucleotide sequence ID" value="NZ_JABKAV010000031.1"/>
</dbReference>
<dbReference type="SUPFAM" id="SSF50156">
    <property type="entry name" value="PDZ domain-like"/>
    <property type="match status" value="1"/>
</dbReference>
<sequence>MRKKSILAATFLGGAALLVSFRPADNERYFEIAKNLDIFATLFKEVNTYYVDEVPPAKLVKTGIDAMLKSLDPYTNYIAEDDIEDFRTMTTGQYGGIGAVVSKRNGKTVVQAAYEGYPAQKAGLLPGDEILNINGVVVEKKSNADVSKLLKGQANSVVKLLVTRFGQEAPVEINITRDKIQVDNVPYYGMLTPEIGYFQLSGFTVDAGKEVRLAVTKLKEQGAKKLIFDIRDNPGGLLNEAVNISNLFVDKGRDIVSTKGKVADWNKTYKALDTPLDTQIPIVIITSNRSASASEIVSGVLQDYDRAVLVGERTFGKGLVQATRPLSYNSQLKVTTAKYYIPSGRCIQEIDYTHRADDGTLGKVPDSLRTAFKTQAGRAVYDGGGVAPDVAVQEREIADITRVLLQKSYLFDYATRYRAQHPSITAARQFKLTDADYQQFVDYLKGKDVSYETETEKALTSLTKRLKAEKHYDDVKTELEATRRKVTTNKANDLTRFKPEIRELLEQEIVSRYYFQKGSIEATFDDDPNILTALSVLNDQPRYAALLRTGTEEAKTRPEAKRNVSGNGSGGR</sequence>
<dbReference type="EMBL" id="JABKAV010000031">
    <property type="protein sequence ID" value="NVO85495.1"/>
    <property type="molecule type" value="Genomic_DNA"/>
</dbReference>
<dbReference type="PANTHER" id="PTHR32060">
    <property type="entry name" value="TAIL-SPECIFIC PROTEASE"/>
    <property type="match status" value="1"/>
</dbReference>
<dbReference type="Proteomes" id="UP000626554">
    <property type="component" value="Unassembled WGS sequence"/>
</dbReference>
<dbReference type="InterPro" id="IPR001478">
    <property type="entry name" value="PDZ"/>
</dbReference>
<feature type="domain" description="PDZ" evidence="7">
    <location>
        <begin position="86"/>
        <end position="157"/>
    </location>
</feature>
<dbReference type="InterPro" id="IPR005151">
    <property type="entry name" value="Tail-specific_protease"/>
</dbReference>
<dbReference type="Gene3D" id="3.30.750.44">
    <property type="match status" value="1"/>
</dbReference>
<dbReference type="SMART" id="SM00228">
    <property type="entry name" value="PDZ"/>
    <property type="match status" value="1"/>
</dbReference>
<organism evidence="8 9">
    <name type="scientific">Hymenobacter terrestris</name>
    <dbReference type="NCBI Taxonomy" id="2748310"/>
    <lineage>
        <taxon>Bacteria</taxon>
        <taxon>Pseudomonadati</taxon>
        <taxon>Bacteroidota</taxon>
        <taxon>Cytophagia</taxon>
        <taxon>Cytophagales</taxon>
        <taxon>Hymenobacteraceae</taxon>
        <taxon>Hymenobacter</taxon>
    </lineage>
</organism>
<comment type="caution">
    <text evidence="8">The sequence shown here is derived from an EMBL/GenBank/DDBJ whole genome shotgun (WGS) entry which is preliminary data.</text>
</comment>
<comment type="similarity">
    <text evidence="1 5">Belongs to the peptidase S41A family.</text>
</comment>
<feature type="compositionally biased region" description="Basic and acidic residues" evidence="6">
    <location>
        <begin position="550"/>
        <end position="562"/>
    </location>
</feature>
<proteinExistence type="inferred from homology"/>
<feature type="region of interest" description="Disordered" evidence="6">
    <location>
        <begin position="550"/>
        <end position="572"/>
    </location>
</feature>
<evidence type="ECO:0000313" key="8">
    <source>
        <dbReference type="EMBL" id="NVO85495.1"/>
    </source>
</evidence>
<name>A0ABX2Q3F8_9BACT</name>
<keyword evidence="9" id="KW-1185">Reference proteome</keyword>
<reference evidence="8 9" key="1">
    <citation type="submission" date="2020-05" db="EMBL/GenBank/DDBJ databases">
        <title>Hymenobacter terrestris sp. nov. and Hymenobacter lapidiphilus sp. nov., isolated from regoliths in Antarctica.</title>
        <authorList>
            <person name="Sedlacek I."/>
            <person name="Pantucek R."/>
            <person name="Zeman M."/>
            <person name="Holochova P."/>
            <person name="Kralova S."/>
            <person name="Stankova E."/>
            <person name="Sedo O."/>
            <person name="Micenkova L."/>
            <person name="Svec P."/>
            <person name="Gupta V."/>
            <person name="Sood U."/>
            <person name="Korpole U.S."/>
            <person name="Lal R."/>
        </authorList>
    </citation>
    <scope>NUCLEOTIDE SEQUENCE [LARGE SCALE GENOMIC DNA]</scope>
    <source>
        <strain evidence="8 9">P5252</strain>
    </source>
</reference>
<evidence type="ECO:0000256" key="1">
    <source>
        <dbReference type="ARBA" id="ARBA00009179"/>
    </source>
</evidence>
<accession>A0ABX2Q3F8</accession>
<evidence type="ECO:0000313" key="9">
    <source>
        <dbReference type="Proteomes" id="UP000626554"/>
    </source>
</evidence>
<evidence type="ECO:0000256" key="3">
    <source>
        <dbReference type="ARBA" id="ARBA00022801"/>
    </source>
</evidence>
<dbReference type="NCBIfam" id="TIGR00225">
    <property type="entry name" value="prc"/>
    <property type="match status" value="1"/>
</dbReference>
<dbReference type="Gene3D" id="2.30.42.10">
    <property type="match status" value="1"/>
</dbReference>
<keyword evidence="2 5" id="KW-0645">Protease</keyword>
<evidence type="ECO:0000256" key="6">
    <source>
        <dbReference type="SAM" id="MobiDB-lite"/>
    </source>
</evidence>
<dbReference type="SMART" id="SM00245">
    <property type="entry name" value="TSPc"/>
    <property type="match status" value="1"/>
</dbReference>
<dbReference type="InterPro" id="IPR036034">
    <property type="entry name" value="PDZ_sf"/>
</dbReference>
<dbReference type="InterPro" id="IPR004447">
    <property type="entry name" value="Peptidase_S41A"/>
</dbReference>
<dbReference type="Gene3D" id="3.90.226.10">
    <property type="entry name" value="2-enoyl-CoA Hydratase, Chain A, domain 1"/>
    <property type="match status" value="1"/>
</dbReference>
<dbReference type="Pfam" id="PF03572">
    <property type="entry name" value="Peptidase_S41"/>
    <property type="match status" value="1"/>
</dbReference>
<dbReference type="InterPro" id="IPR041489">
    <property type="entry name" value="PDZ_6"/>
</dbReference>
<gene>
    <name evidence="8" type="ORF">HW556_11455</name>
</gene>
<dbReference type="Pfam" id="PF17820">
    <property type="entry name" value="PDZ_6"/>
    <property type="match status" value="1"/>
</dbReference>
<dbReference type="CDD" id="cd06782">
    <property type="entry name" value="cpPDZ_CPP-like"/>
    <property type="match status" value="1"/>
</dbReference>
<dbReference type="CDD" id="cd07560">
    <property type="entry name" value="Peptidase_S41_CPP"/>
    <property type="match status" value="1"/>
</dbReference>
<keyword evidence="4 5" id="KW-0720">Serine protease</keyword>
<evidence type="ECO:0000259" key="7">
    <source>
        <dbReference type="PROSITE" id="PS50106"/>
    </source>
</evidence>
<dbReference type="SUPFAM" id="SSF52096">
    <property type="entry name" value="ClpP/crotonase"/>
    <property type="match status" value="1"/>
</dbReference>
<dbReference type="PROSITE" id="PS50106">
    <property type="entry name" value="PDZ"/>
    <property type="match status" value="1"/>
</dbReference>
<dbReference type="PANTHER" id="PTHR32060:SF30">
    <property type="entry name" value="CARBOXY-TERMINAL PROCESSING PROTEASE CTPA"/>
    <property type="match status" value="1"/>
</dbReference>
<evidence type="ECO:0000256" key="4">
    <source>
        <dbReference type="ARBA" id="ARBA00022825"/>
    </source>
</evidence>
<dbReference type="InterPro" id="IPR029045">
    <property type="entry name" value="ClpP/crotonase-like_dom_sf"/>
</dbReference>
<evidence type="ECO:0000256" key="5">
    <source>
        <dbReference type="RuleBase" id="RU004404"/>
    </source>
</evidence>
<protein>
    <submittedName>
        <fullName evidence="8">S41 family peptidase</fullName>
    </submittedName>
</protein>
<keyword evidence="3 5" id="KW-0378">Hydrolase</keyword>
<evidence type="ECO:0000256" key="2">
    <source>
        <dbReference type="ARBA" id="ARBA00022670"/>
    </source>
</evidence>